<keyword evidence="3" id="KW-0808">Transferase</keyword>
<evidence type="ECO:0000259" key="2">
    <source>
        <dbReference type="Pfam" id="PF13477"/>
    </source>
</evidence>
<evidence type="ECO:0000259" key="1">
    <source>
        <dbReference type="Pfam" id="PF00534"/>
    </source>
</evidence>
<dbReference type="CDD" id="cd03808">
    <property type="entry name" value="GT4_CapM-like"/>
    <property type="match status" value="1"/>
</dbReference>
<dbReference type="Proteomes" id="UP000261905">
    <property type="component" value="Unassembled WGS sequence"/>
</dbReference>
<dbReference type="AlphaFoldDB" id="A0A371P028"/>
<dbReference type="EMBL" id="QUBQ01000009">
    <property type="protein sequence ID" value="REK69275.1"/>
    <property type="molecule type" value="Genomic_DNA"/>
</dbReference>
<feature type="domain" description="Glycosyl transferase family 1" evidence="1">
    <location>
        <begin position="187"/>
        <end position="349"/>
    </location>
</feature>
<dbReference type="InterPro" id="IPR028098">
    <property type="entry name" value="Glyco_trans_4-like_N"/>
</dbReference>
<dbReference type="OrthoDB" id="9806653at2"/>
<dbReference type="RefSeq" id="WP_116050170.1">
    <property type="nucleotide sequence ID" value="NZ_QUBQ01000009.1"/>
</dbReference>
<dbReference type="GO" id="GO:0016757">
    <property type="term" value="F:glycosyltransferase activity"/>
    <property type="evidence" value="ECO:0007669"/>
    <property type="project" value="InterPro"/>
</dbReference>
<dbReference type="Pfam" id="PF13477">
    <property type="entry name" value="Glyco_trans_4_2"/>
    <property type="match status" value="1"/>
</dbReference>
<dbReference type="Pfam" id="PF00534">
    <property type="entry name" value="Glycos_transf_1"/>
    <property type="match status" value="1"/>
</dbReference>
<evidence type="ECO:0000313" key="3">
    <source>
        <dbReference type="EMBL" id="REK69275.1"/>
    </source>
</evidence>
<proteinExistence type="predicted"/>
<dbReference type="PANTHER" id="PTHR12526">
    <property type="entry name" value="GLYCOSYLTRANSFERASE"/>
    <property type="match status" value="1"/>
</dbReference>
<evidence type="ECO:0000313" key="4">
    <source>
        <dbReference type="Proteomes" id="UP000261905"/>
    </source>
</evidence>
<keyword evidence="4" id="KW-1185">Reference proteome</keyword>
<name>A0A371P028_9BACL</name>
<dbReference type="SUPFAM" id="SSF53756">
    <property type="entry name" value="UDP-Glycosyltransferase/glycogen phosphorylase"/>
    <property type="match status" value="1"/>
</dbReference>
<organism evidence="3 4">
    <name type="scientific">Paenibacillus paeoniae</name>
    <dbReference type="NCBI Taxonomy" id="2292705"/>
    <lineage>
        <taxon>Bacteria</taxon>
        <taxon>Bacillati</taxon>
        <taxon>Bacillota</taxon>
        <taxon>Bacilli</taxon>
        <taxon>Bacillales</taxon>
        <taxon>Paenibacillaceae</taxon>
        <taxon>Paenibacillus</taxon>
    </lineage>
</organism>
<sequence length="370" mass="42585">MKKVLFVATVVQKHIMVFHIPYLKWFKENGYETYVCAKNDYKNKNECNIPYCDHYIDLPFERSPINLKNIKVYRELKKIIDLNNFEVIHCHTPMGGVLTRLAAKESRNRGSKVLYTAHGFHFYKGAPLINWILYYPTEKYLSRFTDILITINNEDYEYAMKFKANQVEFVPGVGIDVNKFNDLKLAKENKRKELNIPEDSIVILSIGELTKRKNHELAIRAVSKLKNKNYVYLICGNGDLKDYLREASKNLNIEENVRFLGFRNDIPEICAASDIFVFPSFQEGLPVSIMEAMSAGLPIICSSIRGNTDLIENGINGFLFDVSDINDFSKKIEKLSSDSDLRKSMSAQNIEKAKMYDKSVVEEIMSGIYS</sequence>
<protein>
    <submittedName>
        <fullName evidence="3">Glycosyltransferase family 1 protein</fullName>
    </submittedName>
</protein>
<dbReference type="Gene3D" id="3.40.50.2000">
    <property type="entry name" value="Glycogen Phosphorylase B"/>
    <property type="match status" value="2"/>
</dbReference>
<comment type="caution">
    <text evidence="3">The sequence shown here is derived from an EMBL/GenBank/DDBJ whole genome shotgun (WGS) entry which is preliminary data.</text>
</comment>
<dbReference type="PANTHER" id="PTHR12526:SF630">
    <property type="entry name" value="GLYCOSYLTRANSFERASE"/>
    <property type="match status" value="1"/>
</dbReference>
<gene>
    <name evidence="3" type="ORF">DX130_25525</name>
</gene>
<dbReference type="InterPro" id="IPR001296">
    <property type="entry name" value="Glyco_trans_1"/>
</dbReference>
<accession>A0A371P028</accession>
<feature type="domain" description="Glycosyltransferase subfamily 4-like N-terminal" evidence="2">
    <location>
        <begin position="3"/>
        <end position="152"/>
    </location>
</feature>
<reference evidence="3 4" key="1">
    <citation type="submission" date="2018-08" db="EMBL/GenBank/DDBJ databases">
        <title>Paenibacillus sp. M4BSY-1, whole genome shotgun sequence.</title>
        <authorList>
            <person name="Tuo L."/>
        </authorList>
    </citation>
    <scope>NUCLEOTIDE SEQUENCE [LARGE SCALE GENOMIC DNA]</scope>
    <source>
        <strain evidence="3 4">M4BSY-1</strain>
    </source>
</reference>